<sequence>MKYDLRSFFVMFLFGCFLNVGGQVKELPGLKKEDIIADYRLAMDILKKQHPNPYKFIDSIALERKVDSLMKEAAKQEDVFALANYSPVYLIRDVHLNLRWSADNGKEAIKATNFFPVPVMIERGRVFVNSKETELPFAAEIMTINLQPVASVLDGISSQIYADGNIATATDRFYGEFQAALSLKNHNRKSYEIGYREPFKNEIKRVTLSAENPSEGIRRARHAFYPVNVLQRSYWIYSDFDDVSKLAVLTVNSFNLAESYAYKEFSTFFKEVNKRGYKNVIIDIRSNGGGNPNISALLYSFLSLMPFHNIFNYRTRTIDIAYPEYAIADGRKMSDDDIQSQKNFLYQRYDKDDKAGFYIGNTRLREGQLENFPPDKDAFKGSVYVLTGGGTVSAATYFASLVQKNNRGLIVGKETGSGENATTAAWFLTYQLPRTKSILTVPMSELYFFNATIDKGRGIMPDKEVPMDQFMTYMKNGKDPELCSVKDMILLK</sequence>
<evidence type="ECO:0000313" key="2">
    <source>
        <dbReference type="EMBL" id="MCD2425677.1"/>
    </source>
</evidence>
<dbReference type="PANTHER" id="PTHR32060">
    <property type="entry name" value="TAIL-SPECIFIC PROTEASE"/>
    <property type="match status" value="1"/>
</dbReference>
<dbReference type="PANTHER" id="PTHR32060:SF30">
    <property type="entry name" value="CARBOXY-TERMINAL PROCESSING PROTEASE CTPA"/>
    <property type="match status" value="1"/>
</dbReference>
<comment type="caution">
    <text evidence="2">The sequence shown here is derived from an EMBL/GenBank/DDBJ whole genome shotgun (WGS) entry which is preliminary data.</text>
</comment>
<dbReference type="EMBL" id="JAJNEC010000007">
    <property type="protein sequence ID" value="MCD2425677.1"/>
    <property type="molecule type" value="Genomic_DNA"/>
</dbReference>
<keyword evidence="3" id="KW-1185">Reference proteome</keyword>
<dbReference type="RefSeq" id="WP_231008230.1">
    <property type="nucleotide sequence ID" value="NZ_JAJNEC010000007.1"/>
</dbReference>
<organism evidence="2 3">
    <name type="scientific">Niabella pedocola</name>
    <dbReference type="NCBI Taxonomy" id="1752077"/>
    <lineage>
        <taxon>Bacteria</taxon>
        <taxon>Pseudomonadati</taxon>
        <taxon>Bacteroidota</taxon>
        <taxon>Chitinophagia</taxon>
        <taxon>Chitinophagales</taxon>
        <taxon>Chitinophagaceae</taxon>
        <taxon>Niabella</taxon>
    </lineage>
</organism>
<evidence type="ECO:0000259" key="1">
    <source>
        <dbReference type="Pfam" id="PF03572"/>
    </source>
</evidence>
<accession>A0ABS8PX86</accession>
<gene>
    <name evidence="2" type="ORF">LQ567_23030</name>
</gene>
<dbReference type="Proteomes" id="UP001199816">
    <property type="component" value="Unassembled WGS sequence"/>
</dbReference>
<proteinExistence type="predicted"/>
<name>A0ABS8PX86_9BACT</name>
<evidence type="ECO:0000313" key="3">
    <source>
        <dbReference type="Proteomes" id="UP001199816"/>
    </source>
</evidence>
<protein>
    <submittedName>
        <fullName evidence="2">S41 family peptidase</fullName>
    </submittedName>
</protein>
<dbReference type="Pfam" id="PF03572">
    <property type="entry name" value="Peptidase_S41"/>
    <property type="match status" value="1"/>
</dbReference>
<dbReference type="SUPFAM" id="SSF52096">
    <property type="entry name" value="ClpP/crotonase"/>
    <property type="match status" value="1"/>
</dbReference>
<reference evidence="2 3" key="1">
    <citation type="submission" date="2021-11" db="EMBL/GenBank/DDBJ databases">
        <title>Genomic of Niabella pedocola.</title>
        <authorList>
            <person name="Wu T."/>
        </authorList>
    </citation>
    <scope>NUCLEOTIDE SEQUENCE [LARGE SCALE GENOMIC DNA]</scope>
    <source>
        <strain evidence="2 3">JCM 31011</strain>
    </source>
</reference>
<dbReference type="InterPro" id="IPR029045">
    <property type="entry name" value="ClpP/crotonase-like_dom_sf"/>
</dbReference>
<feature type="domain" description="Tail specific protease" evidence="1">
    <location>
        <begin position="245"/>
        <end position="465"/>
    </location>
</feature>
<dbReference type="Gene3D" id="3.90.226.10">
    <property type="entry name" value="2-enoyl-CoA Hydratase, Chain A, domain 1"/>
    <property type="match status" value="1"/>
</dbReference>
<dbReference type="InterPro" id="IPR005151">
    <property type="entry name" value="Tail-specific_protease"/>
</dbReference>